<protein>
    <submittedName>
        <fullName evidence="2">Uncharacterized protein</fullName>
    </submittedName>
</protein>
<gene>
    <name evidence="2" type="ORF">GALL_511190</name>
</gene>
<evidence type="ECO:0000313" key="2">
    <source>
        <dbReference type="EMBL" id="OIQ67303.1"/>
    </source>
</evidence>
<evidence type="ECO:0000256" key="1">
    <source>
        <dbReference type="SAM" id="Phobius"/>
    </source>
</evidence>
<sequence length="87" mass="10261">MEIFRVISFLTVALIGFLGVISYITVWRRMNKIPSVEDFKALDVSGLSQWHPLSKIGFRRWRRVIWVLFLVAVIVNFVEWAGFSFRK</sequence>
<proteinExistence type="predicted"/>
<feature type="transmembrane region" description="Helical" evidence="1">
    <location>
        <begin position="64"/>
        <end position="83"/>
    </location>
</feature>
<comment type="caution">
    <text evidence="2">The sequence shown here is derived from an EMBL/GenBank/DDBJ whole genome shotgun (WGS) entry which is preliminary data.</text>
</comment>
<dbReference type="AlphaFoldDB" id="A0A1J5PHM7"/>
<accession>A0A1J5PHM7</accession>
<name>A0A1J5PHM7_9ZZZZ</name>
<dbReference type="EMBL" id="MLJW01006016">
    <property type="protein sequence ID" value="OIQ67303.1"/>
    <property type="molecule type" value="Genomic_DNA"/>
</dbReference>
<keyword evidence="1" id="KW-0472">Membrane</keyword>
<keyword evidence="1" id="KW-0812">Transmembrane</keyword>
<organism evidence="2">
    <name type="scientific">mine drainage metagenome</name>
    <dbReference type="NCBI Taxonomy" id="410659"/>
    <lineage>
        <taxon>unclassified sequences</taxon>
        <taxon>metagenomes</taxon>
        <taxon>ecological metagenomes</taxon>
    </lineage>
</organism>
<reference evidence="2" key="1">
    <citation type="submission" date="2016-10" db="EMBL/GenBank/DDBJ databases">
        <title>Sequence of Gallionella enrichment culture.</title>
        <authorList>
            <person name="Poehlein A."/>
            <person name="Muehling M."/>
            <person name="Daniel R."/>
        </authorList>
    </citation>
    <scope>NUCLEOTIDE SEQUENCE</scope>
</reference>
<feature type="transmembrane region" description="Helical" evidence="1">
    <location>
        <begin position="6"/>
        <end position="26"/>
    </location>
</feature>
<keyword evidence="1" id="KW-1133">Transmembrane helix</keyword>